<accession>W0FRA1</accession>
<organism evidence="1">
    <name type="scientific">uncultured bacterium Contigcl_1738</name>
    <dbReference type="NCBI Taxonomy" id="1393655"/>
    <lineage>
        <taxon>Bacteria</taxon>
        <taxon>environmental samples</taxon>
    </lineage>
</organism>
<reference evidence="1" key="1">
    <citation type="journal article" date="2013" name="PLoS ONE">
        <title>Metagenomic insights into the carbohydrate-active enzymes carried by the microorganisms adhering to solid digesta in the rumen of cows.</title>
        <authorList>
            <person name="Wang L."/>
            <person name="Hatem A."/>
            <person name="Catalyurek U.V."/>
            <person name="Morrison M."/>
            <person name="Yu Z."/>
        </authorList>
    </citation>
    <scope>NUCLEOTIDE SEQUENCE</scope>
</reference>
<proteinExistence type="predicted"/>
<dbReference type="AlphaFoldDB" id="W0FRA1"/>
<protein>
    <recommendedName>
        <fullName evidence="2">MalT-like TPR region domain-containing protein</fullName>
    </recommendedName>
</protein>
<evidence type="ECO:0000313" key="1">
    <source>
        <dbReference type="EMBL" id="AHF26034.1"/>
    </source>
</evidence>
<sequence>MQHLLIASQAAMLTSDVARSRQLLETATEIGKLSAGLKPMASNIRIGYAIYEKDWPQVRSLRDELATYLPKSRGALKAGIEMIMLFTDEALAAAEGDLQTAEKLLDKIDVTAKMPEQRASAAFRRAQLESLKGNDAAARPYYEQARNEGGTCHFAYQAAERLATH</sequence>
<evidence type="ECO:0008006" key="2">
    <source>
        <dbReference type="Google" id="ProtNLM"/>
    </source>
</evidence>
<dbReference type="EMBL" id="KC246863">
    <property type="protein sequence ID" value="AHF26034.1"/>
    <property type="molecule type" value="Genomic_DNA"/>
</dbReference>
<name>W0FRA1_9BACT</name>